<gene>
    <name evidence="1" type="ORF">UX57_C0015G0024</name>
</gene>
<evidence type="ECO:0000313" key="2">
    <source>
        <dbReference type="Proteomes" id="UP000034795"/>
    </source>
</evidence>
<proteinExistence type="predicted"/>
<protein>
    <submittedName>
        <fullName evidence="1">Uncharacterized protein</fullName>
    </submittedName>
</protein>
<comment type="caution">
    <text evidence="1">The sequence shown here is derived from an EMBL/GenBank/DDBJ whole genome shotgun (WGS) entry which is preliminary data.</text>
</comment>
<dbReference type="EMBL" id="LCMS01000015">
    <property type="protein sequence ID" value="KKU40537.1"/>
    <property type="molecule type" value="Genomic_DNA"/>
</dbReference>
<sequence>MAYTLASGASARKGVWVQVPPSAPFFAPAKNALRSLGEEGL</sequence>
<dbReference type="AntiFam" id="ANF00015">
    <property type="entry name" value="tRNA translation"/>
</dbReference>
<evidence type="ECO:0000313" key="1">
    <source>
        <dbReference type="EMBL" id="KKU40537.1"/>
    </source>
</evidence>
<accession>A0A0G1Q6T1</accession>
<name>A0A0G1Q6T1_9BACT</name>
<organism evidence="1 2">
    <name type="scientific">Candidatus Uhrbacteria bacterium GW2011_GWE2_46_68</name>
    <dbReference type="NCBI Taxonomy" id="1618994"/>
    <lineage>
        <taxon>Bacteria</taxon>
        <taxon>Candidatus Uhriibacteriota</taxon>
    </lineage>
</organism>
<dbReference type="AlphaFoldDB" id="A0A0G1Q6T1"/>
<dbReference type="Proteomes" id="UP000034795">
    <property type="component" value="Unassembled WGS sequence"/>
</dbReference>
<reference evidence="1 2" key="1">
    <citation type="journal article" date="2015" name="Nature">
        <title>rRNA introns, odd ribosomes, and small enigmatic genomes across a large radiation of phyla.</title>
        <authorList>
            <person name="Brown C.T."/>
            <person name="Hug L.A."/>
            <person name="Thomas B.C."/>
            <person name="Sharon I."/>
            <person name="Castelle C.J."/>
            <person name="Singh A."/>
            <person name="Wilkins M.J."/>
            <person name="Williams K.H."/>
            <person name="Banfield J.F."/>
        </authorList>
    </citation>
    <scope>NUCLEOTIDE SEQUENCE [LARGE SCALE GENOMIC DNA]</scope>
</reference>